<feature type="region of interest" description="Disordered" evidence="1">
    <location>
        <begin position="35"/>
        <end position="58"/>
    </location>
</feature>
<comment type="caution">
    <text evidence="2">The sequence shown here is derived from an EMBL/GenBank/DDBJ whole genome shotgun (WGS) entry which is preliminary data.</text>
</comment>
<accession>A0A0W8FVX9</accession>
<dbReference type="EMBL" id="LNQE01000792">
    <property type="protein sequence ID" value="KUG24953.1"/>
    <property type="molecule type" value="Genomic_DNA"/>
</dbReference>
<evidence type="ECO:0000256" key="1">
    <source>
        <dbReference type="SAM" id="MobiDB-lite"/>
    </source>
</evidence>
<protein>
    <submittedName>
        <fullName evidence="2">Uncharacterized protein</fullName>
    </submittedName>
</protein>
<dbReference type="AlphaFoldDB" id="A0A0W8FVX9"/>
<reference evidence="2" key="1">
    <citation type="journal article" date="2015" name="Proc. Natl. Acad. Sci. U.S.A.">
        <title>Networks of energetic and metabolic interactions define dynamics in microbial communities.</title>
        <authorList>
            <person name="Embree M."/>
            <person name="Liu J.K."/>
            <person name="Al-Bassam M.M."/>
            <person name="Zengler K."/>
        </authorList>
    </citation>
    <scope>NUCLEOTIDE SEQUENCE</scope>
</reference>
<gene>
    <name evidence="2" type="ORF">ASZ90_005230</name>
</gene>
<proteinExistence type="predicted"/>
<organism evidence="2">
    <name type="scientific">hydrocarbon metagenome</name>
    <dbReference type="NCBI Taxonomy" id="938273"/>
    <lineage>
        <taxon>unclassified sequences</taxon>
        <taxon>metagenomes</taxon>
        <taxon>ecological metagenomes</taxon>
    </lineage>
</organism>
<sequence>MGDSPKNIIDKITGIKREILELKVESAVPATSMDLEKEKKLKTNTAPIMPPKRNVNKE</sequence>
<evidence type="ECO:0000313" key="2">
    <source>
        <dbReference type="EMBL" id="KUG24953.1"/>
    </source>
</evidence>
<name>A0A0W8FVX9_9ZZZZ</name>